<evidence type="ECO:0000313" key="4">
    <source>
        <dbReference type="EMBL" id="ROP27166.1"/>
    </source>
</evidence>
<reference evidence="4 5" key="1">
    <citation type="journal article" date="2015" name="Stand. Genomic Sci.">
        <title>Genomic Encyclopedia of Bacterial and Archaeal Type Strains, Phase III: the genomes of soil and plant-associated and newly described type strains.</title>
        <authorList>
            <person name="Whitman W.B."/>
            <person name="Woyke T."/>
            <person name="Klenk H.P."/>
            <person name="Zhou Y."/>
            <person name="Lilburn T.G."/>
            <person name="Beck B.J."/>
            <person name="De Vos P."/>
            <person name="Vandamme P."/>
            <person name="Eisen J.A."/>
            <person name="Garrity G."/>
            <person name="Hugenholtz P."/>
            <person name="Kyrpides N.C."/>
        </authorList>
    </citation>
    <scope>NUCLEOTIDE SEQUENCE [LARGE SCALE GENOMIC DNA]</scope>
    <source>
        <strain evidence="4 5">CECT 7306</strain>
    </source>
</reference>
<dbReference type="AlphaFoldDB" id="A0A3N1GAA7"/>
<proteinExistence type="predicted"/>
<feature type="region of interest" description="Disordered" evidence="1">
    <location>
        <begin position="181"/>
        <end position="258"/>
    </location>
</feature>
<feature type="chain" id="PRO_5018212218" description="Gram-positive cocci surface proteins LPxTG domain-containing protein" evidence="3">
    <location>
        <begin position="26"/>
        <end position="297"/>
    </location>
</feature>
<dbReference type="EMBL" id="RJKN01000007">
    <property type="protein sequence ID" value="ROP27166.1"/>
    <property type="molecule type" value="Genomic_DNA"/>
</dbReference>
<accession>A0A3N1GAA7</accession>
<dbReference type="OrthoDB" id="5021854at2"/>
<evidence type="ECO:0000256" key="2">
    <source>
        <dbReference type="SAM" id="Phobius"/>
    </source>
</evidence>
<feature type="transmembrane region" description="Helical" evidence="2">
    <location>
        <begin position="267"/>
        <end position="284"/>
    </location>
</feature>
<keyword evidence="2" id="KW-0812">Transmembrane</keyword>
<keyword evidence="2" id="KW-1133">Transmembrane helix</keyword>
<dbReference type="RefSeq" id="WP_123380765.1">
    <property type="nucleotide sequence ID" value="NZ_RJKN01000007.1"/>
</dbReference>
<evidence type="ECO:0000256" key="3">
    <source>
        <dbReference type="SAM" id="SignalP"/>
    </source>
</evidence>
<keyword evidence="2" id="KW-0472">Membrane</keyword>
<evidence type="ECO:0008006" key="6">
    <source>
        <dbReference type="Google" id="ProtNLM"/>
    </source>
</evidence>
<protein>
    <recommendedName>
        <fullName evidence="6">Gram-positive cocci surface proteins LPxTG domain-containing protein</fullName>
    </recommendedName>
</protein>
<keyword evidence="5" id="KW-1185">Reference proteome</keyword>
<keyword evidence="3" id="KW-0732">Signal</keyword>
<dbReference type="Proteomes" id="UP000276232">
    <property type="component" value="Unassembled WGS sequence"/>
</dbReference>
<name>A0A3N1GAA7_9ACTN</name>
<feature type="compositionally biased region" description="Pro residues" evidence="1">
    <location>
        <begin position="190"/>
        <end position="206"/>
    </location>
</feature>
<sequence>MSAGAALAGVAAAALGGLLLAPAAAATTAPAQPADVLRVRSTVDPTALSSIAPGQQVHWTVEAALDGAPEGDLQVRLWAAGPLVEHPRGLVVELESCAVAWQGVEQGLHAASAPDRPRCAAGHRRPVPPQRLADVDPAVALVERHLDRTDGEHLLLTVGLPADAPDELQGARSDVGVGITAVGDRLDPPAGGPAPSPSPTPPPPSAAPGATPTTGTTPAPVGTPGTAAPVAAVPVARPVPAGPPSAGPAAPARPSLPSRLARTGAEALPALLLAGGALGAGLLLRARPARRRTDGAA</sequence>
<evidence type="ECO:0000256" key="1">
    <source>
        <dbReference type="SAM" id="MobiDB-lite"/>
    </source>
</evidence>
<gene>
    <name evidence="4" type="ORF">EDC03_2690</name>
</gene>
<organism evidence="4 5">
    <name type="scientific">Pseudokineococcus lusitanus</name>
    <dbReference type="NCBI Taxonomy" id="763993"/>
    <lineage>
        <taxon>Bacteria</taxon>
        <taxon>Bacillati</taxon>
        <taxon>Actinomycetota</taxon>
        <taxon>Actinomycetes</taxon>
        <taxon>Kineosporiales</taxon>
        <taxon>Kineosporiaceae</taxon>
        <taxon>Pseudokineococcus</taxon>
    </lineage>
</organism>
<feature type="compositionally biased region" description="Low complexity" evidence="1">
    <location>
        <begin position="207"/>
        <end position="239"/>
    </location>
</feature>
<dbReference type="InParanoid" id="A0A3N1GAA7"/>
<comment type="caution">
    <text evidence="4">The sequence shown here is derived from an EMBL/GenBank/DDBJ whole genome shotgun (WGS) entry which is preliminary data.</text>
</comment>
<feature type="signal peptide" evidence="3">
    <location>
        <begin position="1"/>
        <end position="25"/>
    </location>
</feature>
<evidence type="ECO:0000313" key="5">
    <source>
        <dbReference type="Proteomes" id="UP000276232"/>
    </source>
</evidence>